<dbReference type="PANTHER" id="PTHR46373">
    <property type="entry name" value="PROTEIN RKD4"/>
    <property type="match status" value="1"/>
</dbReference>
<keyword evidence="3 7" id="KW-0175">Coiled coil</keyword>
<evidence type="ECO:0000256" key="6">
    <source>
        <dbReference type="ARBA" id="ARBA00023242"/>
    </source>
</evidence>
<name>A0A5B9G1A3_BETPL</name>
<dbReference type="GO" id="GO:0003700">
    <property type="term" value="F:DNA-binding transcription factor activity"/>
    <property type="evidence" value="ECO:0007669"/>
    <property type="project" value="InterPro"/>
</dbReference>
<feature type="domain" description="RWP-RK" evidence="8">
    <location>
        <begin position="115"/>
        <end position="201"/>
    </location>
</feature>
<reference evidence="9" key="1">
    <citation type="submission" date="2019-01" db="EMBL/GenBank/DDBJ databases">
        <authorList>
            <person name="Zhao H."/>
        </authorList>
    </citation>
    <scope>NUCLEOTIDE SEQUENCE</scope>
</reference>
<evidence type="ECO:0000256" key="7">
    <source>
        <dbReference type="SAM" id="Coils"/>
    </source>
</evidence>
<evidence type="ECO:0000256" key="4">
    <source>
        <dbReference type="ARBA" id="ARBA00023125"/>
    </source>
</evidence>
<keyword evidence="4" id="KW-0238">DNA-binding</keyword>
<dbReference type="PANTHER" id="PTHR46373:SF20">
    <property type="entry name" value="PROTEIN RKD1"/>
    <property type="match status" value="1"/>
</dbReference>
<proteinExistence type="evidence at transcript level"/>
<comment type="function">
    <text evidence="1">Putative transcription factor.</text>
</comment>
<evidence type="ECO:0000256" key="5">
    <source>
        <dbReference type="ARBA" id="ARBA00023163"/>
    </source>
</evidence>
<keyword evidence="2" id="KW-0805">Transcription regulation</keyword>
<dbReference type="EMBL" id="MK451869">
    <property type="protein sequence ID" value="QEE59952.1"/>
    <property type="molecule type" value="mRNA"/>
</dbReference>
<dbReference type="Pfam" id="PF02042">
    <property type="entry name" value="RWP-RK"/>
    <property type="match status" value="1"/>
</dbReference>
<dbReference type="InterPro" id="IPR044607">
    <property type="entry name" value="RKD-like"/>
</dbReference>
<evidence type="ECO:0000256" key="1">
    <source>
        <dbReference type="ARBA" id="ARBA00004049"/>
    </source>
</evidence>
<dbReference type="GO" id="GO:0003677">
    <property type="term" value="F:DNA binding"/>
    <property type="evidence" value="ECO:0007669"/>
    <property type="project" value="UniProtKB-KW"/>
</dbReference>
<dbReference type="PROSITE" id="PS51519">
    <property type="entry name" value="RWP_RK"/>
    <property type="match status" value="1"/>
</dbReference>
<evidence type="ECO:0000313" key="9">
    <source>
        <dbReference type="EMBL" id="QEE59952.1"/>
    </source>
</evidence>
<evidence type="ECO:0000259" key="8">
    <source>
        <dbReference type="PROSITE" id="PS51519"/>
    </source>
</evidence>
<protein>
    <submittedName>
        <fullName evidence="9">Protein RKD1</fullName>
    </submittedName>
</protein>
<organism evidence="9">
    <name type="scientific">Betula platyphylla</name>
    <name type="common">Asian white birch</name>
    <dbReference type="NCBI Taxonomy" id="78630"/>
    <lineage>
        <taxon>Eukaryota</taxon>
        <taxon>Viridiplantae</taxon>
        <taxon>Streptophyta</taxon>
        <taxon>Embryophyta</taxon>
        <taxon>Tracheophyta</taxon>
        <taxon>Spermatophyta</taxon>
        <taxon>Magnoliopsida</taxon>
        <taxon>eudicotyledons</taxon>
        <taxon>Gunneridae</taxon>
        <taxon>Pentapetalae</taxon>
        <taxon>rosids</taxon>
        <taxon>fabids</taxon>
        <taxon>Fagales</taxon>
        <taxon>Betulaceae</taxon>
        <taxon>Betula</taxon>
    </lineage>
</organism>
<sequence>MASQTLNGWGSNKHDMVVYKDDDPFLFPTQMPSVDLSGYSSFDWQHNLPIQESFLDALPFTEDCFPTDPLSAPLDILQPTTSVIQDDVFCGYGVLNEIDAGFEAENQGLVLCNNGKKGKMKRCREERCSSSSLLSKKAISQYFYMPITQAAKELNVGLTLLKKRCRELGIRRWPHRKLMSLQTLIRNVKELGKEEGEESEAKLRDALDILEREKKMLEEIPDLQLEDNTKRLRQACFKANYKRRRLMGMDSLSCSSSTPGSVDDVMANYEIMEEEEEEEEISLLLDSFSSSSIMF</sequence>
<accession>A0A5B9G1A3</accession>
<keyword evidence="6" id="KW-0539">Nucleus</keyword>
<keyword evidence="5" id="KW-0804">Transcription</keyword>
<feature type="coiled-coil region" evidence="7">
    <location>
        <begin position="193"/>
        <end position="220"/>
    </location>
</feature>
<dbReference type="AlphaFoldDB" id="A0A5B9G1A3"/>
<evidence type="ECO:0000256" key="2">
    <source>
        <dbReference type="ARBA" id="ARBA00023015"/>
    </source>
</evidence>
<dbReference type="InterPro" id="IPR003035">
    <property type="entry name" value="RWP-RK_dom"/>
</dbReference>
<evidence type="ECO:0000256" key="3">
    <source>
        <dbReference type="ARBA" id="ARBA00023054"/>
    </source>
</evidence>